<accession>A0A8H6G223</accession>
<dbReference type="GeneID" id="59284548"/>
<sequence>MNFLFYTATATVFIAYCIPRPGENWPSITSLERCQKSESIAYVQGPFGVLSDIYIFILPLPVLWRLQMTLRKKLGVSSIFLVGFMYVHFKPVSTIDPISIIAFTYQTPNWSRAILASILAGMYYRVVEARSSDLTWRLPPTIGLADGKFLKSGTFSGALGKRSSMDPSRSNDRVSEHDRW</sequence>
<evidence type="ECO:0000256" key="7">
    <source>
        <dbReference type="SAM" id="Phobius"/>
    </source>
</evidence>
<dbReference type="AlphaFoldDB" id="A0A8H6G223"/>
<dbReference type="InterPro" id="IPR049326">
    <property type="entry name" value="Rhodopsin_dom_fungi"/>
</dbReference>
<evidence type="ECO:0000313" key="9">
    <source>
        <dbReference type="EMBL" id="KAF6239005.1"/>
    </source>
</evidence>
<dbReference type="InterPro" id="IPR052337">
    <property type="entry name" value="SAT4-like"/>
</dbReference>
<feature type="compositionally biased region" description="Basic and acidic residues" evidence="6">
    <location>
        <begin position="169"/>
        <end position="180"/>
    </location>
</feature>
<feature type="transmembrane region" description="Helical" evidence="7">
    <location>
        <begin position="109"/>
        <end position="127"/>
    </location>
</feature>
<evidence type="ECO:0000256" key="2">
    <source>
        <dbReference type="ARBA" id="ARBA00022692"/>
    </source>
</evidence>
<gene>
    <name evidence="9" type="ORF">HO173_002877</name>
</gene>
<comment type="similarity">
    <text evidence="5">Belongs to the SAT4 family.</text>
</comment>
<evidence type="ECO:0000259" key="8">
    <source>
        <dbReference type="Pfam" id="PF20684"/>
    </source>
</evidence>
<dbReference type="OrthoDB" id="444631at2759"/>
<feature type="transmembrane region" description="Helical" evidence="7">
    <location>
        <begin position="74"/>
        <end position="89"/>
    </location>
</feature>
<comment type="caution">
    <text evidence="9">The sequence shown here is derived from an EMBL/GenBank/DDBJ whole genome shotgun (WGS) entry which is preliminary data.</text>
</comment>
<feature type="domain" description="Rhodopsin" evidence="8">
    <location>
        <begin position="2"/>
        <end position="89"/>
    </location>
</feature>
<dbReference type="Proteomes" id="UP000578531">
    <property type="component" value="Unassembled WGS sequence"/>
</dbReference>
<evidence type="ECO:0000313" key="10">
    <source>
        <dbReference type="Proteomes" id="UP000578531"/>
    </source>
</evidence>
<dbReference type="PANTHER" id="PTHR33048">
    <property type="entry name" value="PTH11-LIKE INTEGRAL MEMBRANE PROTEIN (AFU_ORTHOLOGUE AFUA_5G11245)"/>
    <property type="match status" value="1"/>
</dbReference>
<feature type="transmembrane region" description="Helical" evidence="7">
    <location>
        <begin position="41"/>
        <end position="62"/>
    </location>
</feature>
<proteinExistence type="inferred from homology"/>
<dbReference type="GO" id="GO:0016020">
    <property type="term" value="C:membrane"/>
    <property type="evidence" value="ECO:0007669"/>
    <property type="project" value="UniProtKB-SubCell"/>
</dbReference>
<dbReference type="Pfam" id="PF20684">
    <property type="entry name" value="Fung_rhodopsin"/>
    <property type="match status" value="1"/>
</dbReference>
<feature type="region of interest" description="Disordered" evidence="6">
    <location>
        <begin position="160"/>
        <end position="180"/>
    </location>
</feature>
<keyword evidence="2 7" id="KW-0812">Transmembrane</keyword>
<keyword evidence="3 7" id="KW-1133">Transmembrane helix</keyword>
<evidence type="ECO:0000256" key="3">
    <source>
        <dbReference type="ARBA" id="ARBA00022989"/>
    </source>
</evidence>
<dbReference type="PANTHER" id="PTHR33048:SF158">
    <property type="entry name" value="MEMBRANE PROTEIN PTH11-LIKE, PUTATIVE-RELATED"/>
    <property type="match status" value="1"/>
</dbReference>
<name>A0A8H6G223_9LECA</name>
<protein>
    <recommendedName>
        <fullName evidence="8">Rhodopsin domain-containing protein</fullName>
    </recommendedName>
</protein>
<evidence type="ECO:0000256" key="6">
    <source>
        <dbReference type="SAM" id="MobiDB-lite"/>
    </source>
</evidence>
<evidence type="ECO:0000256" key="5">
    <source>
        <dbReference type="ARBA" id="ARBA00038359"/>
    </source>
</evidence>
<evidence type="ECO:0000256" key="4">
    <source>
        <dbReference type="ARBA" id="ARBA00023136"/>
    </source>
</evidence>
<comment type="subcellular location">
    <subcellularLocation>
        <location evidence="1">Membrane</location>
        <topology evidence="1">Multi-pass membrane protein</topology>
    </subcellularLocation>
</comment>
<keyword evidence="10" id="KW-1185">Reference proteome</keyword>
<evidence type="ECO:0000256" key="1">
    <source>
        <dbReference type="ARBA" id="ARBA00004141"/>
    </source>
</evidence>
<dbReference type="EMBL" id="JACCJC010000007">
    <property type="protein sequence ID" value="KAF6239005.1"/>
    <property type="molecule type" value="Genomic_DNA"/>
</dbReference>
<organism evidence="9 10">
    <name type="scientific">Letharia columbiana</name>
    <dbReference type="NCBI Taxonomy" id="112416"/>
    <lineage>
        <taxon>Eukaryota</taxon>
        <taxon>Fungi</taxon>
        <taxon>Dikarya</taxon>
        <taxon>Ascomycota</taxon>
        <taxon>Pezizomycotina</taxon>
        <taxon>Lecanoromycetes</taxon>
        <taxon>OSLEUM clade</taxon>
        <taxon>Lecanoromycetidae</taxon>
        <taxon>Lecanorales</taxon>
        <taxon>Lecanorineae</taxon>
        <taxon>Parmeliaceae</taxon>
        <taxon>Letharia</taxon>
    </lineage>
</organism>
<keyword evidence="4 7" id="KW-0472">Membrane</keyword>
<dbReference type="RefSeq" id="XP_037168301.1">
    <property type="nucleotide sequence ID" value="XM_037304808.1"/>
</dbReference>
<reference evidence="9 10" key="1">
    <citation type="journal article" date="2020" name="Genomics">
        <title>Complete, high-quality genomes from long-read metagenomic sequencing of two wolf lichen thalli reveals enigmatic genome architecture.</title>
        <authorList>
            <person name="McKenzie S.K."/>
            <person name="Walston R.F."/>
            <person name="Allen J.L."/>
        </authorList>
    </citation>
    <scope>NUCLEOTIDE SEQUENCE [LARGE SCALE GENOMIC DNA]</scope>
    <source>
        <strain evidence="9">WasteWater2</strain>
    </source>
</reference>